<dbReference type="Gene3D" id="3.60.40.10">
    <property type="entry name" value="PPM-type phosphatase domain"/>
    <property type="match status" value="1"/>
</dbReference>
<dbReference type="Pfam" id="PF13581">
    <property type="entry name" value="HATPase_c_2"/>
    <property type="match status" value="1"/>
</dbReference>
<evidence type="ECO:0000313" key="2">
    <source>
        <dbReference type="EMBL" id="MBY9076606.1"/>
    </source>
</evidence>
<evidence type="ECO:0000259" key="1">
    <source>
        <dbReference type="SMART" id="SM00331"/>
    </source>
</evidence>
<evidence type="ECO:0000313" key="3">
    <source>
        <dbReference type="Proteomes" id="UP000754710"/>
    </source>
</evidence>
<dbReference type="SUPFAM" id="SSF81606">
    <property type="entry name" value="PP2C-like"/>
    <property type="match status" value="1"/>
</dbReference>
<dbReference type="InterPro" id="IPR036457">
    <property type="entry name" value="PPM-type-like_dom_sf"/>
</dbReference>
<dbReference type="Pfam" id="PF07228">
    <property type="entry name" value="SpoIIE"/>
    <property type="match status" value="1"/>
</dbReference>
<dbReference type="InterPro" id="IPR039248">
    <property type="entry name" value="Ptase_RsbX"/>
</dbReference>
<dbReference type="PANTHER" id="PTHR35801">
    <property type="entry name" value="PHOSPHOSERINE PHOSPHATASE RSBX"/>
    <property type="match status" value="1"/>
</dbReference>
<dbReference type="PANTHER" id="PTHR35801:SF1">
    <property type="entry name" value="PHOSPHOSERINE PHOSPHATASE RSBX"/>
    <property type="match status" value="1"/>
</dbReference>
<comment type="caution">
    <text evidence="2">The sequence shown here is derived from an EMBL/GenBank/DDBJ whole genome shotgun (WGS) entry which is preliminary data.</text>
</comment>
<dbReference type="CDD" id="cd16934">
    <property type="entry name" value="HATPase_RsbT-like"/>
    <property type="match status" value="1"/>
</dbReference>
<reference evidence="2 3" key="1">
    <citation type="submission" date="2021-08" db="EMBL/GenBank/DDBJ databases">
        <title>Nocardioides bacterium WL0053 sp. nov., isolated from the sediment.</title>
        <authorList>
            <person name="Wang L."/>
            <person name="Zhang D."/>
            <person name="Zhang A."/>
        </authorList>
    </citation>
    <scope>NUCLEOTIDE SEQUENCE [LARGE SCALE GENOMIC DNA]</scope>
    <source>
        <strain evidence="2 3">WL0053</strain>
    </source>
</reference>
<dbReference type="InterPro" id="IPR036890">
    <property type="entry name" value="HATPase_C_sf"/>
</dbReference>
<dbReference type="InterPro" id="IPR001932">
    <property type="entry name" value="PPM-type_phosphatase-like_dom"/>
</dbReference>
<organism evidence="2 3">
    <name type="scientific">Nocardioides jiangsuensis</name>
    <dbReference type="NCBI Taxonomy" id="2866161"/>
    <lineage>
        <taxon>Bacteria</taxon>
        <taxon>Bacillati</taxon>
        <taxon>Actinomycetota</taxon>
        <taxon>Actinomycetes</taxon>
        <taxon>Propionibacteriales</taxon>
        <taxon>Nocardioidaceae</taxon>
        <taxon>Nocardioides</taxon>
    </lineage>
</organism>
<feature type="domain" description="PPM-type phosphatase" evidence="1">
    <location>
        <begin position="153"/>
        <end position="342"/>
    </location>
</feature>
<name>A0ABS7RNG9_9ACTN</name>
<dbReference type="EMBL" id="JAIEZQ010000003">
    <property type="protein sequence ID" value="MBY9076606.1"/>
    <property type="molecule type" value="Genomic_DNA"/>
</dbReference>
<proteinExistence type="predicted"/>
<dbReference type="SUPFAM" id="SSF55874">
    <property type="entry name" value="ATPase domain of HSP90 chaperone/DNA topoisomerase II/histidine kinase"/>
    <property type="match status" value="1"/>
</dbReference>
<keyword evidence="3" id="KW-1185">Reference proteome</keyword>
<gene>
    <name evidence="2" type="ORF">K1X13_17365</name>
</gene>
<dbReference type="InterPro" id="IPR003594">
    <property type="entry name" value="HATPase_dom"/>
</dbReference>
<dbReference type="Proteomes" id="UP000754710">
    <property type="component" value="Unassembled WGS sequence"/>
</dbReference>
<dbReference type="SMART" id="SM00331">
    <property type="entry name" value="PP2C_SIG"/>
    <property type="match status" value="1"/>
</dbReference>
<accession>A0ABS7RNG9</accession>
<dbReference type="RefSeq" id="WP_221026401.1">
    <property type="nucleotide sequence ID" value="NZ_JAIEZQ010000003.1"/>
</dbReference>
<protein>
    <submittedName>
        <fullName evidence="2">SpoIIE family protein phosphatase</fullName>
    </submittedName>
</protein>
<dbReference type="Gene3D" id="3.30.565.10">
    <property type="entry name" value="Histidine kinase-like ATPase, C-terminal domain"/>
    <property type="match status" value="1"/>
</dbReference>
<sequence>MTHAADDSYGLAVVEDVGWLRVDDPSSPGTVRRRLVELARQVGFSETRTGEVGIVATELATNLVKHARDGAVLLRLLRSDGVGGVEIVTVDSGPGMRDPRAVFADGRSTAGTLGIGLGAVARLSSRYDVHSAPGHGTVVTATLWPAGVEVSPEPAAGLTRVMSGEEICGDAYAVRSVHDGLLLMVADGLGHGPLAARASSEAVRVFRESTHHSPAELLRELHRALQPTRGAAIAIGHLQPRRALLTYAGIGNIAGRVVDNGATKGLVSHPGIVGHHARVPRSLVYDVTPTSYVVMHSDGVRDRWDTAELPGLLNHTPLVVATSILRDAGVRPDDASVLVAQVA</sequence>